<evidence type="ECO:0008006" key="4">
    <source>
        <dbReference type="Google" id="ProtNLM"/>
    </source>
</evidence>
<name>A0A0D3JUY7_EMIH1</name>
<feature type="region of interest" description="Disordered" evidence="1">
    <location>
        <begin position="146"/>
        <end position="188"/>
    </location>
</feature>
<dbReference type="PaxDb" id="2903-EOD27322"/>
<dbReference type="RefSeq" id="XP_005779751.1">
    <property type="nucleotide sequence ID" value="XM_005779694.1"/>
</dbReference>
<dbReference type="Proteomes" id="UP000013827">
    <property type="component" value="Unassembled WGS sequence"/>
</dbReference>
<evidence type="ECO:0000313" key="3">
    <source>
        <dbReference type="Proteomes" id="UP000013827"/>
    </source>
</evidence>
<evidence type="ECO:0000313" key="2">
    <source>
        <dbReference type="EnsemblProtists" id="EOD27322"/>
    </source>
</evidence>
<protein>
    <recommendedName>
        <fullName evidence="4">SUI1 domain-containing protein</fullName>
    </recommendedName>
</protein>
<keyword evidence="3" id="KW-1185">Reference proteome</keyword>
<organism evidence="2 3">
    <name type="scientific">Emiliania huxleyi (strain CCMP1516)</name>
    <dbReference type="NCBI Taxonomy" id="280463"/>
    <lineage>
        <taxon>Eukaryota</taxon>
        <taxon>Haptista</taxon>
        <taxon>Haptophyta</taxon>
        <taxon>Prymnesiophyceae</taxon>
        <taxon>Isochrysidales</taxon>
        <taxon>Noelaerhabdaceae</taxon>
        <taxon>Emiliania</taxon>
    </lineage>
</organism>
<dbReference type="GeneID" id="17272869"/>
<dbReference type="AlphaFoldDB" id="A0A0D3JUY7"/>
<dbReference type="EnsemblProtists" id="EOD27322">
    <property type="protein sequence ID" value="EOD27322"/>
    <property type="gene ID" value="EMIHUDRAFT_123423"/>
</dbReference>
<dbReference type="KEGG" id="ehx:EMIHUDRAFT_123423"/>
<reference evidence="2" key="2">
    <citation type="submission" date="2024-10" db="UniProtKB">
        <authorList>
            <consortium name="EnsemblProtists"/>
        </authorList>
    </citation>
    <scope>IDENTIFICATION</scope>
</reference>
<sequence>MSKATLEPFLLCRGDTFKVKDELKGIAGAAWSKPLGGWLIPADRRDEVAAVLDKAGIAHSAEAPGTGAEAAAAATTAVVEASCSAAAGAVLTVSPHKKAVLVTGETQKVKELLKALKGSWNKGLGGWCFPGSQRAAVLAALRKARSPEIPEDPTNTVTEGEAAAQPPAKRQKGSAASEGGFINDDDSE</sequence>
<evidence type="ECO:0000256" key="1">
    <source>
        <dbReference type="SAM" id="MobiDB-lite"/>
    </source>
</evidence>
<proteinExistence type="predicted"/>
<accession>A0A0D3JUY7</accession>
<dbReference type="HOGENOM" id="CLU_1443487_0_0_1"/>
<reference evidence="3" key="1">
    <citation type="journal article" date="2013" name="Nature">
        <title>Pan genome of the phytoplankton Emiliania underpins its global distribution.</title>
        <authorList>
            <person name="Read B.A."/>
            <person name="Kegel J."/>
            <person name="Klute M.J."/>
            <person name="Kuo A."/>
            <person name="Lefebvre S.C."/>
            <person name="Maumus F."/>
            <person name="Mayer C."/>
            <person name="Miller J."/>
            <person name="Monier A."/>
            <person name="Salamov A."/>
            <person name="Young J."/>
            <person name="Aguilar M."/>
            <person name="Claverie J.M."/>
            <person name="Frickenhaus S."/>
            <person name="Gonzalez K."/>
            <person name="Herman E.K."/>
            <person name="Lin Y.C."/>
            <person name="Napier J."/>
            <person name="Ogata H."/>
            <person name="Sarno A.F."/>
            <person name="Shmutz J."/>
            <person name="Schroeder D."/>
            <person name="de Vargas C."/>
            <person name="Verret F."/>
            <person name="von Dassow P."/>
            <person name="Valentin K."/>
            <person name="Van de Peer Y."/>
            <person name="Wheeler G."/>
            <person name="Dacks J.B."/>
            <person name="Delwiche C.F."/>
            <person name="Dyhrman S.T."/>
            <person name="Glockner G."/>
            <person name="John U."/>
            <person name="Richards T."/>
            <person name="Worden A.Z."/>
            <person name="Zhang X."/>
            <person name="Grigoriev I.V."/>
            <person name="Allen A.E."/>
            <person name="Bidle K."/>
            <person name="Borodovsky M."/>
            <person name="Bowler C."/>
            <person name="Brownlee C."/>
            <person name="Cock J.M."/>
            <person name="Elias M."/>
            <person name="Gladyshev V.N."/>
            <person name="Groth M."/>
            <person name="Guda C."/>
            <person name="Hadaegh A."/>
            <person name="Iglesias-Rodriguez M.D."/>
            <person name="Jenkins J."/>
            <person name="Jones B.M."/>
            <person name="Lawson T."/>
            <person name="Leese F."/>
            <person name="Lindquist E."/>
            <person name="Lobanov A."/>
            <person name="Lomsadze A."/>
            <person name="Malik S.B."/>
            <person name="Marsh M.E."/>
            <person name="Mackinder L."/>
            <person name="Mock T."/>
            <person name="Mueller-Roeber B."/>
            <person name="Pagarete A."/>
            <person name="Parker M."/>
            <person name="Probert I."/>
            <person name="Quesneville H."/>
            <person name="Raines C."/>
            <person name="Rensing S.A."/>
            <person name="Riano-Pachon D.M."/>
            <person name="Richier S."/>
            <person name="Rokitta S."/>
            <person name="Shiraiwa Y."/>
            <person name="Soanes D.M."/>
            <person name="van der Giezen M."/>
            <person name="Wahlund T.M."/>
            <person name="Williams B."/>
            <person name="Wilson W."/>
            <person name="Wolfe G."/>
            <person name="Wurch L.L."/>
        </authorList>
    </citation>
    <scope>NUCLEOTIDE SEQUENCE</scope>
</reference>